<feature type="domain" description="AB hydrolase-1" evidence="1">
    <location>
        <begin position="34"/>
        <end position="254"/>
    </location>
</feature>
<evidence type="ECO:0000313" key="2">
    <source>
        <dbReference type="EMBL" id="EAR62646.1"/>
    </source>
</evidence>
<dbReference type="InterPro" id="IPR000073">
    <property type="entry name" value="AB_hydrolase_1"/>
</dbReference>
<gene>
    <name evidence="2" type="ORF">MED92_05993</name>
</gene>
<keyword evidence="3" id="KW-1185">Reference proteome</keyword>
<dbReference type="InterPro" id="IPR050266">
    <property type="entry name" value="AB_hydrolase_sf"/>
</dbReference>
<dbReference type="SUPFAM" id="SSF53474">
    <property type="entry name" value="alpha/beta-Hydrolases"/>
    <property type="match status" value="1"/>
</dbReference>
<name>A0A7U8CA41_NEPCE</name>
<dbReference type="GO" id="GO:0016787">
    <property type="term" value="F:hydrolase activity"/>
    <property type="evidence" value="ECO:0007669"/>
    <property type="project" value="UniProtKB-KW"/>
</dbReference>
<sequence length="264" mass="29421">MAISWADRMLTLPDGQKIHAKHGIHSQGAGKPTLVFLHEALGHIRMWKTFPEQLAEQLGCNVFVNERLGYGESSPITLPRADDYLVPEGEQRLAETLDAAGIDKVILIGHSDGGTVALIGAATLGERVVAMITEAAHIYADHLTLKGIREAVELYQTTNLPERLARYHGERTDLLFRAWSETWLRESCHQNMDFRPWLKDIRCPSLIIQGKQDQYGVPEQVTDICSGIGDHAQPCYVDNCGHVPHLEAPEAVLEVMEGFIRDQL</sequence>
<dbReference type="Proteomes" id="UP000002171">
    <property type="component" value="Unassembled WGS sequence"/>
</dbReference>
<dbReference type="AlphaFoldDB" id="A0A7U8CA41"/>
<dbReference type="OrthoDB" id="9779853at2"/>
<comment type="caution">
    <text evidence="2">The sequence shown here is derived from an EMBL/GenBank/DDBJ whole genome shotgun (WGS) entry which is preliminary data.</text>
</comment>
<dbReference type="InterPro" id="IPR029058">
    <property type="entry name" value="AB_hydrolase_fold"/>
</dbReference>
<reference evidence="2 3" key="1">
    <citation type="submission" date="2006-02" db="EMBL/GenBank/DDBJ databases">
        <authorList>
            <person name="Pinhassi J."/>
            <person name="Pedros-Alio C."/>
            <person name="Ferriera S."/>
            <person name="Johnson J."/>
            <person name="Kravitz S."/>
            <person name="Halpern A."/>
            <person name="Remington K."/>
            <person name="Beeson K."/>
            <person name="Tran B."/>
            <person name="Rogers Y.-H."/>
            <person name="Friedman R."/>
            <person name="Venter J.C."/>
        </authorList>
    </citation>
    <scope>NUCLEOTIDE SEQUENCE [LARGE SCALE GENOMIC DNA]</scope>
    <source>
        <strain evidence="2 3">MED92</strain>
    </source>
</reference>
<evidence type="ECO:0000313" key="3">
    <source>
        <dbReference type="Proteomes" id="UP000002171"/>
    </source>
</evidence>
<dbReference type="GO" id="GO:0016020">
    <property type="term" value="C:membrane"/>
    <property type="evidence" value="ECO:0007669"/>
    <property type="project" value="TreeGrafter"/>
</dbReference>
<dbReference type="PANTHER" id="PTHR43798:SF33">
    <property type="entry name" value="HYDROLASE, PUTATIVE (AFU_ORTHOLOGUE AFUA_2G14860)-RELATED"/>
    <property type="match status" value="1"/>
</dbReference>
<protein>
    <submittedName>
        <fullName evidence="2">Hydrolase-related protein</fullName>
    </submittedName>
</protein>
<dbReference type="PANTHER" id="PTHR43798">
    <property type="entry name" value="MONOACYLGLYCEROL LIPASE"/>
    <property type="match status" value="1"/>
</dbReference>
<evidence type="ECO:0000259" key="1">
    <source>
        <dbReference type="Pfam" id="PF12697"/>
    </source>
</evidence>
<dbReference type="Gene3D" id="3.40.50.1820">
    <property type="entry name" value="alpha/beta hydrolase"/>
    <property type="match status" value="1"/>
</dbReference>
<accession>A0A7U8CA41</accession>
<dbReference type="EMBL" id="AAOW01000002">
    <property type="protein sequence ID" value="EAR62646.1"/>
    <property type="molecule type" value="Genomic_DNA"/>
</dbReference>
<keyword evidence="2" id="KW-0378">Hydrolase</keyword>
<organism evidence="2 3">
    <name type="scientific">Neptuniibacter caesariensis</name>
    <dbReference type="NCBI Taxonomy" id="207954"/>
    <lineage>
        <taxon>Bacteria</taxon>
        <taxon>Pseudomonadati</taxon>
        <taxon>Pseudomonadota</taxon>
        <taxon>Gammaproteobacteria</taxon>
        <taxon>Oceanospirillales</taxon>
        <taxon>Oceanospirillaceae</taxon>
        <taxon>Neptuniibacter</taxon>
    </lineage>
</organism>
<dbReference type="Pfam" id="PF12697">
    <property type="entry name" value="Abhydrolase_6"/>
    <property type="match status" value="1"/>
</dbReference>
<dbReference type="RefSeq" id="WP_007021664.1">
    <property type="nucleotide sequence ID" value="NZ_CH724126.1"/>
</dbReference>
<proteinExistence type="predicted"/>